<reference evidence="1 2" key="1">
    <citation type="journal article" date="2018" name="Mol. Biol. Evol.">
        <title>Broad Genomic Sampling Reveals a Smut Pathogenic Ancestry of the Fungal Clade Ustilaginomycotina.</title>
        <authorList>
            <person name="Kijpornyongpan T."/>
            <person name="Mondo S.J."/>
            <person name="Barry K."/>
            <person name="Sandor L."/>
            <person name="Lee J."/>
            <person name="Lipzen A."/>
            <person name="Pangilinan J."/>
            <person name="LaButti K."/>
            <person name="Hainaut M."/>
            <person name="Henrissat B."/>
            <person name="Grigoriev I.V."/>
            <person name="Spatafora J.W."/>
            <person name="Aime M.C."/>
        </authorList>
    </citation>
    <scope>NUCLEOTIDE SEQUENCE [LARGE SCALE GENOMIC DNA]</scope>
    <source>
        <strain evidence="1 2">MCA 3882</strain>
    </source>
</reference>
<organism evidence="1 2">
    <name type="scientific">Meira miltonrushii</name>
    <dbReference type="NCBI Taxonomy" id="1280837"/>
    <lineage>
        <taxon>Eukaryota</taxon>
        <taxon>Fungi</taxon>
        <taxon>Dikarya</taxon>
        <taxon>Basidiomycota</taxon>
        <taxon>Ustilaginomycotina</taxon>
        <taxon>Exobasidiomycetes</taxon>
        <taxon>Exobasidiales</taxon>
        <taxon>Brachybasidiaceae</taxon>
        <taxon>Meira</taxon>
    </lineage>
</organism>
<gene>
    <name evidence="1" type="ORF">FA14DRAFT_67091</name>
</gene>
<dbReference type="InParanoid" id="A0A316V8J8"/>
<proteinExistence type="predicted"/>
<dbReference type="EMBL" id="KZ819604">
    <property type="protein sequence ID" value="PWN33957.1"/>
    <property type="molecule type" value="Genomic_DNA"/>
</dbReference>
<name>A0A316V8J8_9BASI</name>
<keyword evidence="2" id="KW-1185">Reference proteome</keyword>
<dbReference type="Proteomes" id="UP000245771">
    <property type="component" value="Unassembled WGS sequence"/>
</dbReference>
<evidence type="ECO:0000313" key="1">
    <source>
        <dbReference type="EMBL" id="PWN33957.1"/>
    </source>
</evidence>
<dbReference type="GeneID" id="37024456"/>
<protein>
    <submittedName>
        <fullName evidence="1">Uncharacterized protein</fullName>
    </submittedName>
</protein>
<accession>A0A316V8J8</accession>
<dbReference type="AlphaFoldDB" id="A0A316V8J8"/>
<sequence>MESLKLEIVPRHTHTHVCRKVLFVSVNTWGENRHTHIHIMYNAHARLCYIIRNNQTMNINFIQFILRVCL</sequence>
<evidence type="ECO:0000313" key="2">
    <source>
        <dbReference type="Proteomes" id="UP000245771"/>
    </source>
</evidence>
<dbReference type="RefSeq" id="XP_025354259.1">
    <property type="nucleotide sequence ID" value="XM_025502675.1"/>
</dbReference>